<name>A0ABD3SB42_9STRA</name>
<gene>
    <name evidence="2" type="ORF">ACHAXA_008470</name>
</gene>
<keyword evidence="3" id="KW-1185">Reference proteome</keyword>
<evidence type="ECO:0000313" key="2">
    <source>
        <dbReference type="EMBL" id="KAL3821734.1"/>
    </source>
</evidence>
<evidence type="ECO:0000313" key="3">
    <source>
        <dbReference type="Proteomes" id="UP001530377"/>
    </source>
</evidence>
<feature type="transmembrane region" description="Helical" evidence="1">
    <location>
        <begin position="46"/>
        <end position="70"/>
    </location>
</feature>
<sequence length="112" mass="12641">ILRKSANKLMRNVRCETKPPSSLQSPITNTGEFDLLTMARNPVFSILWLAILIFLAWPIAVACAGAWLILQPFEGCFRFVKDINDFLEKLITWPRDVGRAIGDCSSRCPTPF</sequence>
<dbReference type="PANTHER" id="PTHR39948">
    <property type="entry name" value="GEO11419P1"/>
    <property type="match status" value="1"/>
</dbReference>
<dbReference type="EMBL" id="JALLPB020000086">
    <property type="protein sequence ID" value="KAL3821734.1"/>
    <property type="molecule type" value="Genomic_DNA"/>
</dbReference>
<dbReference type="PANTHER" id="PTHR39948:SF1">
    <property type="entry name" value="GEO11419P1"/>
    <property type="match status" value="1"/>
</dbReference>
<reference evidence="2 3" key="1">
    <citation type="submission" date="2024-10" db="EMBL/GenBank/DDBJ databases">
        <title>Updated reference genomes for cyclostephanoid diatoms.</title>
        <authorList>
            <person name="Roberts W.R."/>
            <person name="Alverson A.J."/>
        </authorList>
    </citation>
    <scope>NUCLEOTIDE SEQUENCE [LARGE SCALE GENOMIC DNA]</scope>
    <source>
        <strain evidence="2 3">AJA228-03</strain>
    </source>
</reference>
<comment type="caution">
    <text evidence="2">The sequence shown here is derived from an EMBL/GenBank/DDBJ whole genome shotgun (WGS) entry which is preliminary data.</text>
</comment>
<keyword evidence="1" id="KW-0812">Transmembrane</keyword>
<protein>
    <submittedName>
        <fullName evidence="2">Uncharacterized protein</fullName>
    </submittedName>
</protein>
<evidence type="ECO:0000256" key="1">
    <source>
        <dbReference type="SAM" id="Phobius"/>
    </source>
</evidence>
<proteinExistence type="predicted"/>
<feature type="non-terminal residue" evidence="2">
    <location>
        <position position="1"/>
    </location>
</feature>
<dbReference type="Proteomes" id="UP001530377">
    <property type="component" value="Unassembled WGS sequence"/>
</dbReference>
<keyword evidence="1" id="KW-1133">Transmembrane helix</keyword>
<organism evidence="2 3">
    <name type="scientific">Cyclostephanos tholiformis</name>
    <dbReference type="NCBI Taxonomy" id="382380"/>
    <lineage>
        <taxon>Eukaryota</taxon>
        <taxon>Sar</taxon>
        <taxon>Stramenopiles</taxon>
        <taxon>Ochrophyta</taxon>
        <taxon>Bacillariophyta</taxon>
        <taxon>Coscinodiscophyceae</taxon>
        <taxon>Thalassiosirophycidae</taxon>
        <taxon>Stephanodiscales</taxon>
        <taxon>Stephanodiscaceae</taxon>
        <taxon>Cyclostephanos</taxon>
    </lineage>
</organism>
<dbReference type="AlphaFoldDB" id="A0ABD3SB42"/>
<accession>A0ABD3SB42</accession>
<keyword evidence="1" id="KW-0472">Membrane</keyword>